<dbReference type="PANTHER" id="PTHR38165:SF1">
    <property type="entry name" value="GLUCANASE B"/>
    <property type="match status" value="1"/>
</dbReference>
<name>A0A6J7SAR1_9ZZZZ</name>
<dbReference type="PANTHER" id="PTHR38165">
    <property type="match status" value="1"/>
</dbReference>
<evidence type="ECO:0000259" key="1">
    <source>
        <dbReference type="PROSITE" id="PS52006"/>
    </source>
</evidence>
<dbReference type="Gene3D" id="2.60.110.10">
    <property type="entry name" value="Thaumatin"/>
    <property type="match status" value="2"/>
</dbReference>
<sequence>MYVSLGAPLYIPISADDRGWGGPNVNNPSDPNVDVYFDWYEFTSNSGVYNYGGNTTQVDQFGFPITVRLQQNGSGYDRTYGITATRAQVYSQYAAAVGTAFAPLATPYRIMAPRTSPAFGPGGAQASYLAAVIDQTWAYYAAHQFSLTRLGQTFSGTVVGSQLQFAKGGVGGYVLNKPTTTDALQCSGALASGGMKPVELELGAEFCAALNRGVSLNTADWYRPTAYYPSGTAKNDYAGFFHSISLSGRSYGFAYDDINDQSSVQILPNSTAPTQVTIGIGW</sequence>
<dbReference type="InterPro" id="IPR032477">
    <property type="entry name" value="Glyco_hydro_64"/>
</dbReference>
<dbReference type="InterPro" id="IPR037398">
    <property type="entry name" value="Glyco_hydro_64_fam"/>
</dbReference>
<gene>
    <name evidence="2" type="ORF">UFOPK4150_01972</name>
</gene>
<reference evidence="2" key="1">
    <citation type="submission" date="2020-05" db="EMBL/GenBank/DDBJ databases">
        <authorList>
            <person name="Chiriac C."/>
            <person name="Salcher M."/>
            <person name="Ghai R."/>
            <person name="Kavagutti S V."/>
        </authorList>
    </citation>
    <scope>NUCLEOTIDE SEQUENCE</scope>
</reference>
<organism evidence="2">
    <name type="scientific">freshwater metagenome</name>
    <dbReference type="NCBI Taxonomy" id="449393"/>
    <lineage>
        <taxon>unclassified sequences</taxon>
        <taxon>metagenomes</taxon>
        <taxon>ecological metagenomes</taxon>
    </lineage>
</organism>
<accession>A0A6J7SAR1</accession>
<dbReference type="Pfam" id="PF16483">
    <property type="entry name" value="Glyco_hydro_64"/>
    <property type="match status" value="1"/>
</dbReference>
<dbReference type="InterPro" id="IPR037176">
    <property type="entry name" value="Osmotin/thaumatin-like_sf"/>
</dbReference>
<evidence type="ECO:0000313" key="2">
    <source>
        <dbReference type="EMBL" id="CAB5038237.1"/>
    </source>
</evidence>
<dbReference type="PROSITE" id="PS52006">
    <property type="entry name" value="GH64"/>
    <property type="match status" value="1"/>
</dbReference>
<proteinExistence type="predicted"/>
<dbReference type="AlphaFoldDB" id="A0A6J7SAR1"/>
<dbReference type="EMBL" id="CAFBPU010000052">
    <property type="protein sequence ID" value="CAB5038237.1"/>
    <property type="molecule type" value="Genomic_DNA"/>
</dbReference>
<feature type="domain" description="GH64" evidence="1">
    <location>
        <begin position="1"/>
        <end position="282"/>
    </location>
</feature>
<protein>
    <submittedName>
        <fullName evidence="2">Unannotated protein</fullName>
    </submittedName>
</protein>